<name>A0AAV5MWA3_9ROSI</name>
<dbReference type="EMBL" id="BPVZ01001865">
    <property type="protein sequence ID" value="GKV53765.1"/>
    <property type="molecule type" value="Genomic_DNA"/>
</dbReference>
<evidence type="ECO:0000313" key="1">
    <source>
        <dbReference type="EMBL" id="GKV53765.1"/>
    </source>
</evidence>
<comment type="caution">
    <text evidence="1">The sequence shown here is derived from an EMBL/GenBank/DDBJ whole genome shotgun (WGS) entry which is preliminary data.</text>
</comment>
<dbReference type="AlphaFoldDB" id="A0AAV5MWA3"/>
<organism evidence="1 2">
    <name type="scientific">Rubroshorea leprosula</name>
    <dbReference type="NCBI Taxonomy" id="152421"/>
    <lineage>
        <taxon>Eukaryota</taxon>
        <taxon>Viridiplantae</taxon>
        <taxon>Streptophyta</taxon>
        <taxon>Embryophyta</taxon>
        <taxon>Tracheophyta</taxon>
        <taxon>Spermatophyta</taxon>
        <taxon>Magnoliopsida</taxon>
        <taxon>eudicotyledons</taxon>
        <taxon>Gunneridae</taxon>
        <taxon>Pentapetalae</taxon>
        <taxon>rosids</taxon>
        <taxon>malvids</taxon>
        <taxon>Malvales</taxon>
        <taxon>Dipterocarpaceae</taxon>
        <taxon>Rubroshorea</taxon>
    </lineage>
</organism>
<keyword evidence="2" id="KW-1185">Reference proteome</keyword>
<evidence type="ECO:0000313" key="2">
    <source>
        <dbReference type="Proteomes" id="UP001054252"/>
    </source>
</evidence>
<gene>
    <name evidence="1" type="ORF">SLEP1_g60280</name>
</gene>
<accession>A0AAV5MWA3</accession>
<proteinExistence type="predicted"/>
<sequence>MENFVRIALDYSRILRGDPEKRRRRRSRTRRRRRRRNSVLVGWLYRGGAEGRGGVRSAHKGARLLGVVFAYSKLRVVWQVEVETWRVDTLSTR</sequence>
<protein>
    <submittedName>
        <fullName evidence="1">Uncharacterized protein</fullName>
    </submittedName>
</protein>
<dbReference type="Proteomes" id="UP001054252">
    <property type="component" value="Unassembled WGS sequence"/>
</dbReference>
<reference evidence="1 2" key="1">
    <citation type="journal article" date="2021" name="Commun. Biol.">
        <title>The genome of Shorea leprosula (Dipterocarpaceae) highlights the ecological relevance of drought in aseasonal tropical rainforests.</title>
        <authorList>
            <person name="Ng K.K.S."/>
            <person name="Kobayashi M.J."/>
            <person name="Fawcett J.A."/>
            <person name="Hatakeyama M."/>
            <person name="Paape T."/>
            <person name="Ng C.H."/>
            <person name="Ang C.C."/>
            <person name="Tnah L.H."/>
            <person name="Lee C.T."/>
            <person name="Nishiyama T."/>
            <person name="Sese J."/>
            <person name="O'Brien M.J."/>
            <person name="Copetti D."/>
            <person name="Mohd Noor M.I."/>
            <person name="Ong R.C."/>
            <person name="Putra M."/>
            <person name="Sireger I.Z."/>
            <person name="Indrioko S."/>
            <person name="Kosugi Y."/>
            <person name="Izuno A."/>
            <person name="Isagi Y."/>
            <person name="Lee S.L."/>
            <person name="Shimizu K.K."/>
        </authorList>
    </citation>
    <scope>NUCLEOTIDE SEQUENCE [LARGE SCALE GENOMIC DNA]</scope>
    <source>
        <strain evidence="1">214</strain>
    </source>
</reference>